<dbReference type="Proteomes" id="UP000095287">
    <property type="component" value="Unplaced"/>
</dbReference>
<dbReference type="WBParaSite" id="L893_g6943.t1">
    <property type="protein sequence ID" value="L893_g6943.t1"/>
    <property type="gene ID" value="L893_g6943"/>
</dbReference>
<keyword evidence="1" id="KW-0812">Transmembrane</keyword>
<accession>A0A1I8ALW7</accession>
<evidence type="ECO:0000313" key="3">
    <source>
        <dbReference type="WBParaSite" id="L893_g6943.t1"/>
    </source>
</evidence>
<feature type="transmembrane region" description="Helical" evidence="1">
    <location>
        <begin position="7"/>
        <end position="25"/>
    </location>
</feature>
<evidence type="ECO:0000256" key="1">
    <source>
        <dbReference type="SAM" id="Phobius"/>
    </source>
</evidence>
<sequence>MALLLKPALGLIPLFSVTYFFNGVLHSEKLSYKKAVSFCWRIQVARYFVLRIAVLSALFIFCGFQRISGTHRNVAISMNVRALAAT</sequence>
<keyword evidence="1" id="KW-0472">Membrane</keyword>
<keyword evidence="2" id="KW-1185">Reference proteome</keyword>
<dbReference type="AlphaFoldDB" id="A0A1I8ALW7"/>
<protein>
    <submittedName>
        <fullName evidence="3">7TM_GPCR_Srx domain-containing protein</fullName>
    </submittedName>
</protein>
<name>A0A1I8ALW7_9BILA</name>
<evidence type="ECO:0000313" key="2">
    <source>
        <dbReference type="Proteomes" id="UP000095287"/>
    </source>
</evidence>
<feature type="transmembrane region" description="Helical" evidence="1">
    <location>
        <begin position="45"/>
        <end position="64"/>
    </location>
</feature>
<organism evidence="2 3">
    <name type="scientific">Steinernema glaseri</name>
    <dbReference type="NCBI Taxonomy" id="37863"/>
    <lineage>
        <taxon>Eukaryota</taxon>
        <taxon>Metazoa</taxon>
        <taxon>Ecdysozoa</taxon>
        <taxon>Nematoda</taxon>
        <taxon>Chromadorea</taxon>
        <taxon>Rhabditida</taxon>
        <taxon>Tylenchina</taxon>
        <taxon>Panagrolaimomorpha</taxon>
        <taxon>Strongyloidoidea</taxon>
        <taxon>Steinernematidae</taxon>
        <taxon>Steinernema</taxon>
    </lineage>
</organism>
<keyword evidence="1" id="KW-1133">Transmembrane helix</keyword>
<proteinExistence type="predicted"/>
<reference evidence="3" key="1">
    <citation type="submission" date="2016-11" db="UniProtKB">
        <authorList>
            <consortium name="WormBaseParasite"/>
        </authorList>
    </citation>
    <scope>IDENTIFICATION</scope>
</reference>